<reference evidence="6 7" key="1">
    <citation type="submission" date="2019-03" db="EMBL/GenBank/DDBJ databases">
        <title>Freshwater and sediment microbial communities from various areas in North America, analyzing microbe dynamics in response to fracking.</title>
        <authorList>
            <person name="Lamendella R."/>
        </authorList>
    </citation>
    <scope>NUCLEOTIDE SEQUENCE [LARGE SCALE GENOMIC DNA]</scope>
    <source>
        <strain evidence="6 7">175.2</strain>
    </source>
</reference>
<dbReference type="Pfam" id="PF04079">
    <property type="entry name" value="SMC_ScpB"/>
    <property type="match status" value="1"/>
</dbReference>
<keyword evidence="4" id="KW-0131">Cell cycle</keyword>
<keyword evidence="3" id="KW-0159">Chromosome partition</keyword>
<sequence length="239" mass="26153">MTMAGTAENRPSRRRKANAADRKAGGERLFDRELDQFPPDLRWREWMLRVEAVIFAAAEPVTRETLARVVGKDCSIDLLIDDLREELTGRPYEIVPVAGGWQHRSRPAYADAIRASAAPTRGGMAALSEFESTVLMAIGYFQPITRAELSKIFGKEVSRDTIGSLRDAALIASGPRSPTPGAPYTYVTTRHFLSAFGMETLRDLPDIEALEDAGLLSRAAVQEEAMAAQVEGSESVITA</sequence>
<dbReference type="PIRSF" id="PIRSF019345">
    <property type="entry name" value="ScpB"/>
    <property type="match status" value="1"/>
</dbReference>
<dbReference type="InterPro" id="IPR036390">
    <property type="entry name" value="WH_DNA-bd_sf"/>
</dbReference>
<evidence type="ECO:0000256" key="3">
    <source>
        <dbReference type="ARBA" id="ARBA00022829"/>
    </source>
</evidence>
<comment type="caution">
    <text evidence="6">The sequence shown here is derived from an EMBL/GenBank/DDBJ whole genome shotgun (WGS) entry which is preliminary data.</text>
</comment>
<keyword evidence="1" id="KW-0963">Cytoplasm</keyword>
<dbReference type="SUPFAM" id="SSF46785">
    <property type="entry name" value="Winged helix' DNA-binding domain"/>
    <property type="match status" value="2"/>
</dbReference>
<evidence type="ECO:0000256" key="4">
    <source>
        <dbReference type="ARBA" id="ARBA00023306"/>
    </source>
</evidence>
<evidence type="ECO:0000313" key="6">
    <source>
        <dbReference type="EMBL" id="TCT28464.1"/>
    </source>
</evidence>
<dbReference type="EMBL" id="SMAR01000061">
    <property type="protein sequence ID" value="TCT28464.1"/>
    <property type="molecule type" value="Genomic_DNA"/>
</dbReference>
<evidence type="ECO:0000256" key="5">
    <source>
        <dbReference type="SAM" id="MobiDB-lite"/>
    </source>
</evidence>
<feature type="region of interest" description="Disordered" evidence="5">
    <location>
        <begin position="1"/>
        <end position="24"/>
    </location>
</feature>
<accession>A0A4R3NIX9</accession>
<dbReference type="Gene3D" id="1.10.10.10">
    <property type="entry name" value="Winged helix-like DNA-binding domain superfamily/Winged helix DNA-binding domain"/>
    <property type="match status" value="2"/>
</dbReference>
<dbReference type="GO" id="GO:0051301">
    <property type="term" value="P:cell division"/>
    <property type="evidence" value="ECO:0007669"/>
    <property type="project" value="UniProtKB-KW"/>
</dbReference>
<keyword evidence="7" id="KW-1185">Reference proteome</keyword>
<organism evidence="6 7">
    <name type="scientific">Martelella mediterranea</name>
    <dbReference type="NCBI Taxonomy" id="293089"/>
    <lineage>
        <taxon>Bacteria</taxon>
        <taxon>Pseudomonadati</taxon>
        <taxon>Pseudomonadota</taxon>
        <taxon>Alphaproteobacteria</taxon>
        <taxon>Hyphomicrobiales</taxon>
        <taxon>Aurantimonadaceae</taxon>
        <taxon>Martelella</taxon>
    </lineage>
</organism>
<evidence type="ECO:0000256" key="2">
    <source>
        <dbReference type="ARBA" id="ARBA00022618"/>
    </source>
</evidence>
<dbReference type="PANTHER" id="PTHR34298:SF2">
    <property type="entry name" value="SEGREGATION AND CONDENSATION PROTEIN B"/>
    <property type="match status" value="1"/>
</dbReference>
<keyword evidence="2" id="KW-0132">Cell division</keyword>
<dbReference type="PANTHER" id="PTHR34298">
    <property type="entry name" value="SEGREGATION AND CONDENSATION PROTEIN B"/>
    <property type="match status" value="1"/>
</dbReference>
<protein>
    <submittedName>
        <fullName evidence="6">Segregation and condensation protein B</fullName>
    </submittedName>
</protein>
<evidence type="ECO:0000256" key="1">
    <source>
        <dbReference type="ARBA" id="ARBA00022490"/>
    </source>
</evidence>
<evidence type="ECO:0000313" key="7">
    <source>
        <dbReference type="Proteomes" id="UP000295097"/>
    </source>
</evidence>
<dbReference type="AlphaFoldDB" id="A0A4R3NIX9"/>
<dbReference type="InterPro" id="IPR005234">
    <property type="entry name" value="ScpB_csome_segregation"/>
</dbReference>
<dbReference type="InterPro" id="IPR036388">
    <property type="entry name" value="WH-like_DNA-bd_sf"/>
</dbReference>
<name>A0A4R3NIX9_9HYPH</name>
<proteinExistence type="predicted"/>
<gene>
    <name evidence="6" type="ORF">EDC90_10612</name>
</gene>
<dbReference type="Proteomes" id="UP000295097">
    <property type="component" value="Unassembled WGS sequence"/>
</dbReference>
<dbReference type="GO" id="GO:0051304">
    <property type="term" value="P:chromosome separation"/>
    <property type="evidence" value="ECO:0007669"/>
    <property type="project" value="InterPro"/>
</dbReference>